<sequence>MSELFFDSESICSSDPLSSIEEPDFGENLSDDSLNSEDIFPLSYSEEGWNSSDDHSCESFNMSAEVVVSDDDDVVVNKDLKRKPHKTSRGKDKQSSIFIPDGDYGDEIIFVEPENYSPRKKMKLDEEKRTAAVDKSSVGTDSEIAVTFAKKGIEFPHAREHCRTKTFVQIPSVTTKCSSNEEFCDKCYCYVCDDLSSKCELWKTEEKPHCNAYAKHAFWERERNLHKRNLKKFNFVPILTLLAPEKINQEMTISAVVCNRYVDEIQEVSNSTTNVCYCQVDPLLNPFGCQACRWERGYLSLQNKSKMQGIVLNATIEVEKHLQRKQPNPAIVILDTITSLLLGVDINSKYSIFIPEKDSSRLTSLWIEAALNRDADQDLLSKAKERLSKSVKDSTSQLFLPEAKKIHEILSELRPYDDPLVVKCLMKNYKGSSGLKESYEVTKVRLQYFKANNKISEAINYILGVETPGVNSMLCDYHELRDELVDLLITKGRMQEALTVCKTHFSNKLPTDLHVQEKTSNGKTFNFSSTPTKSISINTFKNLFLGLA</sequence>
<dbReference type="AlphaFoldDB" id="A0A6P8H6Q7"/>
<proteinExistence type="predicted"/>
<dbReference type="KEGG" id="aten:116289330"/>
<feature type="region of interest" description="Disordered" evidence="1">
    <location>
        <begin position="1"/>
        <end position="37"/>
    </location>
</feature>
<protein>
    <submittedName>
        <fullName evidence="3">Uncharacterized protein LOC116289330</fullName>
    </submittedName>
</protein>
<organism evidence="2 3">
    <name type="scientific">Actinia tenebrosa</name>
    <name type="common">Australian red waratah sea anemone</name>
    <dbReference type="NCBI Taxonomy" id="6105"/>
    <lineage>
        <taxon>Eukaryota</taxon>
        <taxon>Metazoa</taxon>
        <taxon>Cnidaria</taxon>
        <taxon>Anthozoa</taxon>
        <taxon>Hexacorallia</taxon>
        <taxon>Actiniaria</taxon>
        <taxon>Actiniidae</taxon>
        <taxon>Actinia</taxon>
    </lineage>
</organism>
<dbReference type="Proteomes" id="UP000515163">
    <property type="component" value="Unplaced"/>
</dbReference>
<evidence type="ECO:0000313" key="3">
    <source>
        <dbReference type="RefSeq" id="XP_031552079.1"/>
    </source>
</evidence>
<name>A0A6P8H6Q7_ACTTE</name>
<dbReference type="InterPro" id="IPR053234">
    <property type="entry name" value="RPM1_Interactor"/>
</dbReference>
<dbReference type="GeneID" id="116289330"/>
<dbReference type="OrthoDB" id="266020at2759"/>
<evidence type="ECO:0000313" key="2">
    <source>
        <dbReference type="Proteomes" id="UP000515163"/>
    </source>
</evidence>
<keyword evidence="2" id="KW-1185">Reference proteome</keyword>
<dbReference type="RefSeq" id="XP_031552079.1">
    <property type="nucleotide sequence ID" value="XM_031696219.1"/>
</dbReference>
<accession>A0A6P8H6Q7</accession>
<dbReference type="InParanoid" id="A0A6P8H6Q7"/>
<evidence type="ECO:0000256" key="1">
    <source>
        <dbReference type="SAM" id="MobiDB-lite"/>
    </source>
</evidence>
<dbReference type="PANTHER" id="PTHR33443:SF30">
    <property type="entry name" value="SARCOSINE DEHYDROGENASE-2C PROTEIN"/>
    <property type="match status" value="1"/>
</dbReference>
<feature type="non-terminal residue" evidence="3">
    <location>
        <position position="548"/>
    </location>
</feature>
<reference evidence="3" key="1">
    <citation type="submission" date="2025-08" db="UniProtKB">
        <authorList>
            <consortium name="RefSeq"/>
        </authorList>
    </citation>
    <scope>IDENTIFICATION</scope>
</reference>
<gene>
    <name evidence="3" type="primary">LOC116289330</name>
</gene>
<dbReference type="PANTHER" id="PTHR33443">
    <property type="entry name" value="ZGC:112980"/>
    <property type="match status" value="1"/>
</dbReference>